<feature type="region of interest" description="Disordered" evidence="1">
    <location>
        <begin position="1"/>
        <end position="20"/>
    </location>
</feature>
<name>A0ABT0GNB5_9HYPH</name>
<accession>A0ABT0GNB5</accession>
<reference evidence="3" key="1">
    <citation type="submission" date="2022-04" db="EMBL/GenBank/DDBJ databases">
        <title>Roseibium sp. CAU 1639 isolated from mud.</title>
        <authorList>
            <person name="Kim W."/>
        </authorList>
    </citation>
    <scope>NUCLEOTIDE SEQUENCE</scope>
    <source>
        <strain evidence="3">CAU 1639</strain>
    </source>
</reference>
<evidence type="ECO:0008006" key="5">
    <source>
        <dbReference type="Google" id="ProtNLM"/>
    </source>
</evidence>
<proteinExistence type="predicted"/>
<sequence>MTGRRSRFPAAGEPDHRRSRQRRTVYRFPATVFRPGPANICLCHILVASLALAPLALIFSVWYADPGARWLEAHYLYLRTSIALLVIGAGLGSLMILLGAPLSSLLMLGGLALIAATLLLTLARCCNGFFRTLFGRPLRDPKSYLV</sequence>
<keyword evidence="4" id="KW-1185">Reference proteome</keyword>
<feature type="transmembrane region" description="Helical" evidence="2">
    <location>
        <begin position="76"/>
        <end position="98"/>
    </location>
</feature>
<organism evidence="3 4">
    <name type="scientific">Roseibium sediminicola</name>
    <dbReference type="NCBI Taxonomy" id="2933272"/>
    <lineage>
        <taxon>Bacteria</taxon>
        <taxon>Pseudomonadati</taxon>
        <taxon>Pseudomonadota</taxon>
        <taxon>Alphaproteobacteria</taxon>
        <taxon>Hyphomicrobiales</taxon>
        <taxon>Stappiaceae</taxon>
        <taxon>Roseibium</taxon>
    </lineage>
</organism>
<protein>
    <recommendedName>
        <fullName evidence="5">Tic20 family protein</fullName>
    </recommendedName>
</protein>
<feature type="transmembrane region" description="Helical" evidence="2">
    <location>
        <begin position="41"/>
        <end position="64"/>
    </location>
</feature>
<evidence type="ECO:0000313" key="4">
    <source>
        <dbReference type="Proteomes" id="UP001431221"/>
    </source>
</evidence>
<evidence type="ECO:0000256" key="2">
    <source>
        <dbReference type="SAM" id="Phobius"/>
    </source>
</evidence>
<evidence type="ECO:0000313" key="3">
    <source>
        <dbReference type="EMBL" id="MCK7610921.1"/>
    </source>
</evidence>
<comment type="caution">
    <text evidence="3">The sequence shown here is derived from an EMBL/GenBank/DDBJ whole genome shotgun (WGS) entry which is preliminary data.</text>
</comment>
<dbReference type="EMBL" id="JALNMJ010000001">
    <property type="protein sequence ID" value="MCK7610921.1"/>
    <property type="molecule type" value="Genomic_DNA"/>
</dbReference>
<gene>
    <name evidence="3" type="ORF">M0H32_02005</name>
</gene>
<dbReference type="Proteomes" id="UP001431221">
    <property type="component" value="Unassembled WGS sequence"/>
</dbReference>
<keyword evidence="2" id="KW-0812">Transmembrane</keyword>
<keyword evidence="2" id="KW-0472">Membrane</keyword>
<keyword evidence="2" id="KW-1133">Transmembrane helix</keyword>
<dbReference type="RefSeq" id="WP_248150053.1">
    <property type="nucleotide sequence ID" value="NZ_JALNMJ010000001.1"/>
</dbReference>
<feature type="transmembrane region" description="Helical" evidence="2">
    <location>
        <begin position="105"/>
        <end position="123"/>
    </location>
</feature>
<evidence type="ECO:0000256" key="1">
    <source>
        <dbReference type="SAM" id="MobiDB-lite"/>
    </source>
</evidence>